<dbReference type="InterPro" id="IPR023210">
    <property type="entry name" value="NADP_OxRdtase_dom"/>
</dbReference>
<feature type="domain" description="NADP-dependent oxidoreductase" evidence="2">
    <location>
        <begin position="37"/>
        <end position="327"/>
    </location>
</feature>
<evidence type="ECO:0000256" key="1">
    <source>
        <dbReference type="SAM" id="MobiDB-lite"/>
    </source>
</evidence>
<dbReference type="GO" id="GO:0047834">
    <property type="term" value="F:D-threo-aldose 1-dehydrogenase activity"/>
    <property type="evidence" value="ECO:0007669"/>
    <property type="project" value="UniProtKB-EC"/>
</dbReference>
<organism evidence="3 4">
    <name type="scientific">Kitasatospora paracochleata</name>
    <dbReference type="NCBI Taxonomy" id="58354"/>
    <lineage>
        <taxon>Bacteria</taxon>
        <taxon>Bacillati</taxon>
        <taxon>Actinomycetota</taxon>
        <taxon>Actinomycetes</taxon>
        <taxon>Kitasatosporales</taxon>
        <taxon>Streptomycetaceae</taxon>
        <taxon>Kitasatospora</taxon>
    </lineage>
</organism>
<dbReference type="PANTHER" id="PTHR42686">
    <property type="entry name" value="GH17980P-RELATED"/>
    <property type="match status" value="1"/>
</dbReference>
<accession>A0ABT1IW92</accession>
<dbReference type="Proteomes" id="UP001206483">
    <property type="component" value="Unassembled WGS sequence"/>
</dbReference>
<dbReference type="EC" id="1.1.1.122" evidence="3"/>
<dbReference type="InterPro" id="IPR020471">
    <property type="entry name" value="AKR"/>
</dbReference>
<dbReference type="SUPFAM" id="SSF51430">
    <property type="entry name" value="NAD(P)-linked oxidoreductase"/>
    <property type="match status" value="1"/>
</dbReference>
<dbReference type="Gene3D" id="3.20.20.100">
    <property type="entry name" value="NADP-dependent oxidoreductase domain"/>
    <property type="match status" value="1"/>
</dbReference>
<gene>
    <name evidence="3" type="ORF">FHR36_002531</name>
</gene>
<dbReference type="PANTHER" id="PTHR42686:SF1">
    <property type="entry name" value="GH17980P-RELATED"/>
    <property type="match status" value="1"/>
</dbReference>
<evidence type="ECO:0000313" key="4">
    <source>
        <dbReference type="Proteomes" id="UP001206483"/>
    </source>
</evidence>
<comment type="caution">
    <text evidence="3">The sequence shown here is derived from an EMBL/GenBank/DDBJ whole genome shotgun (WGS) entry which is preliminary data.</text>
</comment>
<protein>
    <submittedName>
        <fullName evidence="3">D-threo-aldose 1-dehydrogenase</fullName>
        <ecNumber evidence="3">1.1.1.122</ecNumber>
    </submittedName>
</protein>
<feature type="region of interest" description="Disordered" evidence="1">
    <location>
        <begin position="1"/>
        <end position="22"/>
    </location>
</feature>
<name>A0ABT1IW92_9ACTN</name>
<evidence type="ECO:0000259" key="2">
    <source>
        <dbReference type="Pfam" id="PF00248"/>
    </source>
</evidence>
<dbReference type="Pfam" id="PF00248">
    <property type="entry name" value="Aldo_ket_red"/>
    <property type="match status" value="1"/>
</dbReference>
<feature type="compositionally biased region" description="Polar residues" evidence="1">
    <location>
        <begin position="1"/>
        <end position="11"/>
    </location>
</feature>
<reference evidence="3 4" key="1">
    <citation type="submission" date="2022-06" db="EMBL/GenBank/DDBJ databases">
        <title>Sequencing the genomes of 1000 actinobacteria strains.</title>
        <authorList>
            <person name="Klenk H.-P."/>
        </authorList>
    </citation>
    <scope>NUCLEOTIDE SEQUENCE [LARGE SCALE GENOMIC DNA]</scope>
    <source>
        <strain evidence="3 4">DSM 41656</strain>
    </source>
</reference>
<proteinExistence type="predicted"/>
<dbReference type="EMBL" id="JAMZDX010000002">
    <property type="protein sequence ID" value="MCP2309407.1"/>
    <property type="molecule type" value="Genomic_DNA"/>
</dbReference>
<evidence type="ECO:0000313" key="3">
    <source>
        <dbReference type="EMBL" id="MCP2309407.1"/>
    </source>
</evidence>
<keyword evidence="4" id="KW-1185">Reference proteome</keyword>
<dbReference type="InterPro" id="IPR036812">
    <property type="entry name" value="NAD(P)_OxRdtase_dom_sf"/>
</dbReference>
<sequence length="343" mass="37162">MAVTGSASGTATPADRGRPGHRTVRVGEFSFATAAIGNLRTPDGDLHAEQTVDAAWKSGIRHFDTSPHYGRGRSERRLGRALRGRPRDEYTLSTRAGCVLDPAPDARGRDRADGLAGPAAYRRRRDFSAEGIRRSVEESLNRLGLDRIDLVYLPDPDDRTDQALDHAYPALERLRAEGVIGAIGLAVDRTEQPDHILRDTDLDALLLTGRYTLLDQRGLAGLLPLAAERGVAVVVGGVFNSGLLAAPGPETAFDYAPAHLQLLEQEVELRTVCERYGVPLRAAALRFPFGHPAVARALVGTRSAREVRDAVAMLHCPIPDALWTELKARRLLPAHVPTPKQAG</sequence>
<keyword evidence="3" id="KW-0560">Oxidoreductase</keyword>
<feature type="region of interest" description="Disordered" evidence="1">
    <location>
        <begin position="66"/>
        <end position="85"/>
    </location>
</feature>